<evidence type="ECO:0000313" key="2">
    <source>
        <dbReference type="Proteomes" id="UP001589532"/>
    </source>
</evidence>
<evidence type="ECO:0008006" key="3">
    <source>
        <dbReference type="Google" id="ProtNLM"/>
    </source>
</evidence>
<comment type="caution">
    <text evidence="1">The sequence shown here is derived from an EMBL/GenBank/DDBJ whole genome shotgun (WGS) entry which is preliminary data.</text>
</comment>
<dbReference type="EMBL" id="JBHMBW010000054">
    <property type="protein sequence ID" value="MFB9629143.1"/>
    <property type="molecule type" value="Genomic_DNA"/>
</dbReference>
<dbReference type="RefSeq" id="WP_344985956.1">
    <property type="nucleotide sequence ID" value="NZ_BAAAXV010000001.1"/>
</dbReference>
<accession>A0ABV5SBS2</accession>
<keyword evidence="2" id="KW-1185">Reference proteome</keyword>
<gene>
    <name evidence="1" type="ORF">ACFFSA_39220</name>
</gene>
<reference evidence="1 2" key="1">
    <citation type="submission" date="2024-09" db="EMBL/GenBank/DDBJ databases">
        <authorList>
            <person name="Sun Q."/>
            <person name="Mori K."/>
        </authorList>
    </citation>
    <scope>NUCLEOTIDE SEQUENCE [LARGE SCALE GENOMIC DNA]</scope>
    <source>
        <strain evidence="1 2">JCM 3143</strain>
    </source>
</reference>
<sequence length="100" mass="10864">MSTMAMIRYETRPEVADDNQRIVEQVFAELNAEDPGGLRYMSLRLADGVTFVHVVISDGDLSPLTKLSAFTEFQRGLGERVVGAPVRVEATLVGSYGMGG</sequence>
<organism evidence="1 2">
    <name type="scientific">Nonomuraea helvata</name>
    <dbReference type="NCBI Taxonomy" id="37484"/>
    <lineage>
        <taxon>Bacteria</taxon>
        <taxon>Bacillati</taxon>
        <taxon>Actinomycetota</taxon>
        <taxon>Actinomycetes</taxon>
        <taxon>Streptosporangiales</taxon>
        <taxon>Streptosporangiaceae</taxon>
        <taxon>Nonomuraea</taxon>
    </lineage>
</organism>
<name>A0ABV5SBS2_9ACTN</name>
<dbReference type="Proteomes" id="UP001589532">
    <property type="component" value="Unassembled WGS sequence"/>
</dbReference>
<proteinExistence type="predicted"/>
<evidence type="ECO:0000313" key="1">
    <source>
        <dbReference type="EMBL" id="MFB9629143.1"/>
    </source>
</evidence>
<protein>
    <recommendedName>
        <fullName evidence="3">Antibiotic biosynthesis monooxygenase</fullName>
    </recommendedName>
</protein>